<feature type="non-terminal residue" evidence="5">
    <location>
        <position position="136"/>
    </location>
</feature>
<gene>
    <name evidence="5" type="primary">ORF13577</name>
</gene>
<name>A0A0B6Y7T7_9EUPU</name>
<dbReference type="PANTHER" id="PTHR45984">
    <property type="entry name" value="RNA (RNA) POLYMERASE II ASSOCIATED PROTEIN HOMOLOG"/>
    <property type="match status" value="1"/>
</dbReference>
<dbReference type="InterPro" id="IPR051982">
    <property type="entry name" value="CiliaryAsmbly_MitoImport"/>
</dbReference>
<proteinExistence type="predicted"/>
<dbReference type="GO" id="GO:0005739">
    <property type="term" value="C:mitochondrion"/>
    <property type="evidence" value="ECO:0007669"/>
    <property type="project" value="TreeGrafter"/>
</dbReference>
<protein>
    <recommendedName>
        <fullName evidence="6">Tetratricopeptide repeat protein</fullName>
    </recommendedName>
</protein>
<dbReference type="Gene3D" id="1.25.40.10">
    <property type="entry name" value="Tetratricopeptide repeat domain"/>
    <property type="match status" value="1"/>
</dbReference>
<evidence type="ECO:0000256" key="2">
    <source>
        <dbReference type="ARBA" id="ARBA00022490"/>
    </source>
</evidence>
<reference evidence="5" key="1">
    <citation type="submission" date="2014-12" db="EMBL/GenBank/DDBJ databases">
        <title>Insight into the proteome of Arion vulgaris.</title>
        <authorList>
            <person name="Aradska J."/>
            <person name="Bulat T."/>
            <person name="Smidak R."/>
            <person name="Sarate P."/>
            <person name="Gangsoo J."/>
            <person name="Sialana F."/>
            <person name="Bilban M."/>
            <person name="Lubec G."/>
        </authorList>
    </citation>
    <scope>NUCLEOTIDE SEQUENCE</scope>
    <source>
        <tissue evidence="5">Skin</tissue>
    </source>
</reference>
<dbReference type="InterPro" id="IPR011990">
    <property type="entry name" value="TPR-like_helical_dom_sf"/>
</dbReference>
<sequence>IAELLVKNRVDFNAKDKYKRCAADYEMADSQLKKYLELISSNLPKHTEDSGTWHQLKENGNTAYKNNDYNQAQKLYSQAIVLLESKTSHDTLSQEDGHNLAILYGNRAACWQKQGNLQGFLKDAKNSVDADGSWYK</sequence>
<evidence type="ECO:0000256" key="3">
    <source>
        <dbReference type="ARBA" id="ARBA00022737"/>
    </source>
</evidence>
<dbReference type="GO" id="GO:0005829">
    <property type="term" value="C:cytosol"/>
    <property type="evidence" value="ECO:0007669"/>
    <property type="project" value="TreeGrafter"/>
</dbReference>
<dbReference type="AlphaFoldDB" id="A0A0B6Y7T7"/>
<dbReference type="EMBL" id="HACG01004635">
    <property type="protein sequence ID" value="CEK51500.1"/>
    <property type="molecule type" value="Transcribed_RNA"/>
</dbReference>
<dbReference type="GO" id="GO:0031072">
    <property type="term" value="F:heat shock protein binding"/>
    <property type="evidence" value="ECO:0007669"/>
    <property type="project" value="TreeGrafter"/>
</dbReference>
<evidence type="ECO:0000256" key="4">
    <source>
        <dbReference type="ARBA" id="ARBA00022803"/>
    </source>
</evidence>
<dbReference type="PANTHER" id="PTHR45984:SF1">
    <property type="entry name" value="SPAG1 AXONEMAL DYNEIN ASSEMBLY FACTOR"/>
    <property type="match status" value="1"/>
</dbReference>
<dbReference type="SUPFAM" id="SSF48452">
    <property type="entry name" value="TPR-like"/>
    <property type="match status" value="1"/>
</dbReference>
<dbReference type="GO" id="GO:0006626">
    <property type="term" value="P:protein targeting to mitochondrion"/>
    <property type="evidence" value="ECO:0007669"/>
    <property type="project" value="TreeGrafter"/>
</dbReference>
<evidence type="ECO:0000313" key="5">
    <source>
        <dbReference type="EMBL" id="CEK51500.1"/>
    </source>
</evidence>
<feature type="non-terminal residue" evidence="5">
    <location>
        <position position="1"/>
    </location>
</feature>
<keyword evidence="4" id="KW-0802">TPR repeat</keyword>
<accession>A0A0B6Y7T7</accession>
<keyword evidence="2" id="KW-0963">Cytoplasm</keyword>
<keyword evidence="3" id="KW-0677">Repeat</keyword>
<evidence type="ECO:0000256" key="1">
    <source>
        <dbReference type="ARBA" id="ARBA00004496"/>
    </source>
</evidence>
<comment type="subcellular location">
    <subcellularLocation>
        <location evidence="1">Cytoplasm</location>
    </subcellularLocation>
</comment>
<organism evidence="5">
    <name type="scientific">Arion vulgaris</name>
    <dbReference type="NCBI Taxonomy" id="1028688"/>
    <lineage>
        <taxon>Eukaryota</taxon>
        <taxon>Metazoa</taxon>
        <taxon>Spiralia</taxon>
        <taxon>Lophotrochozoa</taxon>
        <taxon>Mollusca</taxon>
        <taxon>Gastropoda</taxon>
        <taxon>Heterobranchia</taxon>
        <taxon>Euthyneura</taxon>
        <taxon>Panpulmonata</taxon>
        <taxon>Eupulmonata</taxon>
        <taxon>Stylommatophora</taxon>
        <taxon>Helicina</taxon>
        <taxon>Arionoidea</taxon>
        <taxon>Arionidae</taxon>
        <taxon>Arion</taxon>
    </lineage>
</organism>
<evidence type="ECO:0008006" key="6">
    <source>
        <dbReference type="Google" id="ProtNLM"/>
    </source>
</evidence>